<organism evidence="2">
    <name type="scientific">Tanacetum cinerariifolium</name>
    <name type="common">Dalmatian daisy</name>
    <name type="synonym">Chrysanthemum cinerariifolium</name>
    <dbReference type="NCBI Taxonomy" id="118510"/>
    <lineage>
        <taxon>Eukaryota</taxon>
        <taxon>Viridiplantae</taxon>
        <taxon>Streptophyta</taxon>
        <taxon>Embryophyta</taxon>
        <taxon>Tracheophyta</taxon>
        <taxon>Spermatophyta</taxon>
        <taxon>Magnoliopsida</taxon>
        <taxon>eudicotyledons</taxon>
        <taxon>Gunneridae</taxon>
        <taxon>Pentapetalae</taxon>
        <taxon>asterids</taxon>
        <taxon>campanulids</taxon>
        <taxon>Asterales</taxon>
        <taxon>Asteraceae</taxon>
        <taxon>Asteroideae</taxon>
        <taxon>Anthemideae</taxon>
        <taxon>Anthemidinae</taxon>
        <taxon>Tanacetum</taxon>
    </lineage>
</organism>
<evidence type="ECO:0000259" key="1">
    <source>
        <dbReference type="Pfam" id="PF13966"/>
    </source>
</evidence>
<dbReference type="EMBL" id="BKCJ010078790">
    <property type="protein sequence ID" value="GEW88878.1"/>
    <property type="molecule type" value="Genomic_DNA"/>
</dbReference>
<comment type="caution">
    <text evidence="2">The sequence shown here is derived from an EMBL/GenBank/DDBJ whole genome shotgun (WGS) entry which is preliminary data.</text>
</comment>
<dbReference type="InterPro" id="IPR026960">
    <property type="entry name" value="RVT-Znf"/>
</dbReference>
<keyword evidence="2" id="KW-0695">RNA-directed DNA polymerase</keyword>
<accession>A0A699GXY5</accession>
<feature type="non-terminal residue" evidence="2">
    <location>
        <position position="1"/>
    </location>
</feature>
<protein>
    <submittedName>
        <fullName evidence="2">RNA-directed DNA polymerase, eukaryota</fullName>
    </submittedName>
</protein>
<dbReference type="GO" id="GO:0003964">
    <property type="term" value="F:RNA-directed DNA polymerase activity"/>
    <property type="evidence" value="ECO:0007669"/>
    <property type="project" value="UniProtKB-KW"/>
</dbReference>
<feature type="domain" description="Reverse transcriptase zinc-binding" evidence="1">
    <location>
        <begin position="74"/>
        <end position="137"/>
    </location>
</feature>
<gene>
    <name evidence="2" type="ORF">Tci_260854</name>
</gene>
<dbReference type="Pfam" id="PF13966">
    <property type="entry name" value="zf-RVT"/>
    <property type="match status" value="1"/>
</dbReference>
<proteinExistence type="predicted"/>
<dbReference type="AlphaFoldDB" id="A0A699GXY5"/>
<name>A0A699GXY5_TANCI</name>
<reference evidence="2" key="1">
    <citation type="journal article" date="2019" name="Sci. Rep.">
        <title>Draft genome of Tanacetum cinerariifolium, the natural source of mosquito coil.</title>
        <authorList>
            <person name="Yamashiro T."/>
            <person name="Shiraishi A."/>
            <person name="Satake H."/>
            <person name="Nakayama K."/>
        </authorList>
    </citation>
    <scope>NUCLEOTIDE SEQUENCE</scope>
</reference>
<evidence type="ECO:0000313" key="2">
    <source>
        <dbReference type="EMBL" id="GEW88878.1"/>
    </source>
</evidence>
<keyword evidence="2" id="KW-0808">Transferase</keyword>
<keyword evidence="2" id="KW-0548">Nucleotidyltransferase</keyword>
<sequence length="232" mass="26439">KGHTCWEKVCRLEGKTGLKEMDNAVGALDISFGSGSCPEPRWVTWVWTLDSVGDFSAKSVRTLIDDTFLPSVGNETRWINVVPIKINVFAWKVCLDKLPTRFNLSFRGLDIPSILCPVCHSAGVSSSHLFFSCNVARLLQSKVARWWDLVVLDIHSYDDWLSWFYSLRLIKRLKDVLEGLFYVMWWVICNFRNLVLFGKSQPCLELLFDEIVYCLSLGVRVAIKVNLIGTLG</sequence>